<dbReference type="Proteomes" id="UP000435060">
    <property type="component" value="Unassembled WGS sequence"/>
</dbReference>
<dbReference type="GO" id="GO:0005737">
    <property type="term" value="C:cytoplasm"/>
    <property type="evidence" value="ECO:0007669"/>
    <property type="project" value="TreeGrafter"/>
</dbReference>
<comment type="caution">
    <text evidence="3">The sequence shown here is derived from an EMBL/GenBank/DDBJ whole genome shotgun (WGS) entry which is preliminary data.</text>
</comment>
<evidence type="ECO:0000313" key="3">
    <source>
        <dbReference type="EMBL" id="MWV56190.1"/>
    </source>
</evidence>
<keyword evidence="4" id="KW-1185">Reference proteome</keyword>
<dbReference type="SUPFAM" id="SSF56300">
    <property type="entry name" value="Metallo-dependent phosphatases"/>
    <property type="match status" value="1"/>
</dbReference>
<dbReference type="GO" id="GO:0016791">
    <property type="term" value="F:phosphatase activity"/>
    <property type="evidence" value="ECO:0007669"/>
    <property type="project" value="TreeGrafter"/>
</dbReference>
<accession>A0A6I4REF3</accession>
<dbReference type="Pfam" id="PF00149">
    <property type="entry name" value="Metallophos"/>
    <property type="match status" value="1"/>
</dbReference>
<dbReference type="InterPro" id="IPR004843">
    <property type="entry name" value="Calcineurin-like_PHP"/>
</dbReference>
<dbReference type="PANTHER" id="PTHR42850">
    <property type="entry name" value="METALLOPHOSPHOESTERASE"/>
    <property type="match status" value="1"/>
</dbReference>
<dbReference type="GO" id="GO:0008803">
    <property type="term" value="F:bis(5'-nucleosyl)-tetraphosphatase (symmetrical) activity"/>
    <property type="evidence" value="ECO:0007669"/>
    <property type="project" value="TreeGrafter"/>
</dbReference>
<dbReference type="Proteomes" id="UP000435423">
    <property type="component" value="Unassembled WGS sequence"/>
</dbReference>
<dbReference type="AlphaFoldDB" id="A0A6I4REF3"/>
<protein>
    <submittedName>
        <fullName evidence="3">Serine/threonine protein phosphatase</fullName>
    </submittedName>
</protein>
<sequence>MSNYFVIGDVHGKAGMLESVLQHWNEEDQLILLGDLIDRGENSRAVLERVKYLVDTKGATCLSGNHEYMFLAWLDNPEERYNHYKRNGGDTTINSILGRPLDAPVDSVLDAERIRNEAGDLVSFIRQMPFHVETEQLIFVHAGLDLTLDNWQDTTDYQKVWLRAPFHEAENKTGKGIVFGHTPTTHLTGEPMESSKLWQTADGKIGMDGGAVYGGVLHGILFTDGQIAQHYAIPNDGFVASDD</sequence>
<dbReference type="Gene3D" id="3.60.21.10">
    <property type="match status" value="1"/>
</dbReference>
<gene>
    <name evidence="2" type="ORF">GGG87_04190</name>
    <name evidence="3" type="ORF">GGH11_04225</name>
</gene>
<dbReference type="RefSeq" id="WP_154608153.1">
    <property type="nucleotide sequence ID" value="NZ_CP072115.1"/>
</dbReference>
<evidence type="ECO:0000313" key="2">
    <source>
        <dbReference type="EMBL" id="MTB64203.1"/>
    </source>
</evidence>
<evidence type="ECO:0000259" key="1">
    <source>
        <dbReference type="Pfam" id="PF00149"/>
    </source>
</evidence>
<dbReference type="InterPro" id="IPR029052">
    <property type="entry name" value="Metallo-depent_PP-like"/>
</dbReference>
<name>A0A6I4REF3_9STRE</name>
<dbReference type="GO" id="GO:0110154">
    <property type="term" value="P:RNA decapping"/>
    <property type="evidence" value="ECO:0007669"/>
    <property type="project" value="TreeGrafter"/>
</dbReference>
<dbReference type="InterPro" id="IPR050126">
    <property type="entry name" value="Ap4A_hydrolase"/>
</dbReference>
<dbReference type="PANTHER" id="PTHR42850:SF4">
    <property type="entry name" value="ZINC-DEPENDENT ENDOPOLYPHOSPHATASE"/>
    <property type="match status" value="1"/>
</dbReference>
<evidence type="ECO:0000313" key="4">
    <source>
        <dbReference type="Proteomes" id="UP000435060"/>
    </source>
</evidence>
<dbReference type="EMBL" id="WLCG01000004">
    <property type="protein sequence ID" value="MTB64203.1"/>
    <property type="molecule type" value="Genomic_DNA"/>
</dbReference>
<dbReference type="EMBL" id="WUBJ01000004">
    <property type="protein sequence ID" value="MWV56190.1"/>
    <property type="molecule type" value="Genomic_DNA"/>
</dbReference>
<organism evidence="3 5">
    <name type="scientific">Streptococcus zhangguiae</name>
    <dbReference type="NCBI Taxonomy" id="2664091"/>
    <lineage>
        <taxon>Bacteria</taxon>
        <taxon>Bacillati</taxon>
        <taxon>Bacillota</taxon>
        <taxon>Bacilli</taxon>
        <taxon>Lactobacillales</taxon>
        <taxon>Streptococcaceae</taxon>
        <taxon>Streptococcus</taxon>
    </lineage>
</organism>
<evidence type="ECO:0000313" key="5">
    <source>
        <dbReference type="Proteomes" id="UP000435423"/>
    </source>
</evidence>
<feature type="domain" description="Calcineurin-like phosphoesterase" evidence="1">
    <location>
        <begin position="6"/>
        <end position="185"/>
    </location>
</feature>
<proteinExistence type="predicted"/>
<reference evidence="3 5" key="1">
    <citation type="submission" date="2019-10" db="EMBL/GenBank/DDBJ databases">
        <title>Streptococcis sp, isolated from the respiratory tract of Marmot.</title>
        <authorList>
            <person name="Zhang G."/>
        </authorList>
    </citation>
    <scope>NUCLEOTIDE SEQUENCE [LARGE SCALE GENOMIC DNA]</scope>
    <source>
        <strain evidence="5">zg-70</strain>
        <strain evidence="3">Zg-70</strain>
    </source>
</reference>
<reference evidence="2 4" key="2">
    <citation type="submission" date="2019-11" db="EMBL/GenBank/DDBJ databases">
        <title>Streptococcis sp. isolated from the respiratory tract of Marmot.</title>
        <authorList>
            <person name="Zhang G."/>
        </authorList>
    </citation>
    <scope>NUCLEOTIDE SEQUENCE [LARGE SCALE GENOMIC DNA]</scope>
    <source>
        <strain evidence="4">zg-86</strain>
        <strain evidence="2">Zg-86</strain>
    </source>
</reference>